<sequence>MLDFLSTISSASELRDLKIVDVRAYRRPVESLGLVRPKVVFPKLQSLLLQDLCFNVLEFFLLTIAPGSYHTTLSLSGEVFKIAYCDGGSQKISLDRVTDLLAPAKINTLFLSRGSIDDRAWLKGRDLRGLLESMSKLKELKLHGWHFYEDFCDGLCPSPNSEPPFSGFPFQKLEILQLTGVRIRDQGQFRNIPATLSPRTMVFSGSIKLEDRAWVQLSEDDEVVNWLKNNVHCFRLVEIKHDALRTDQWRLW</sequence>
<dbReference type="SUPFAM" id="SSF52047">
    <property type="entry name" value="RNI-like"/>
    <property type="match status" value="1"/>
</dbReference>
<comment type="caution">
    <text evidence="1">The sequence shown here is derived from an EMBL/GenBank/DDBJ whole genome shotgun (WGS) entry which is preliminary data.</text>
</comment>
<dbReference type="AlphaFoldDB" id="A0A8H3AZZ3"/>
<name>A0A8H3AZZ3_9AGAM</name>
<proteinExistence type="predicted"/>
<protein>
    <submittedName>
        <fullName evidence="1">Uncharacterized protein</fullName>
    </submittedName>
</protein>
<gene>
    <name evidence="1" type="ORF">RDB_LOCUS135936</name>
</gene>
<evidence type="ECO:0000313" key="2">
    <source>
        <dbReference type="Proteomes" id="UP000663846"/>
    </source>
</evidence>
<dbReference type="Proteomes" id="UP000663846">
    <property type="component" value="Unassembled WGS sequence"/>
</dbReference>
<dbReference type="EMBL" id="CAJMWS010000446">
    <property type="protein sequence ID" value="CAE6444581.1"/>
    <property type="molecule type" value="Genomic_DNA"/>
</dbReference>
<accession>A0A8H3AZZ3</accession>
<evidence type="ECO:0000313" key="1">
    <source>
        <dbReference type="EMBL" id="CAE6444581.1"/>
    </source>
</evidence>
<reference evidence="1" key="1">
    <citation type="submission" date="2021-01" db="EMBL/GenBank/DDBJ databases">
        <authorList>
            <person name="Kaushik A."/>
        </authorList>
    </citation>
    <scope>NUCLEOTIDE SEQUENCE</scope>
    <source>
        <strain evidence="1">AG1-1C</strain>
    </source>
</reference>
<organism evidence="1 2">
    <name type="scientific">Rhizoctonia solani</name>
    <dbReference type="NCBI Taxonomy" id="456999"/>
    <lineage>
        <taxon>Eukaryota</taxon>
        <taxon>Fungi</taxon>
        <taxon>Dikarya</taxon>
        <taxon>Basidiomycota</taxon>
        <taxon>Agaricomycotina</taxon>
        <taxon>Agaricomycetes</taxon>
        <taxon>Cantharellales</taxon>
        <taxon>Ceratobasidiaceae</taxon>
        <taxon>Rhizoctonia</taxon>
    </lineage>
</organism>